<sequence length="108" mass="11322">MAADDARAKVREESRTPGNASLSIGESYGYTSKHGAALLIDCRDDGETGIIEVSVDARKDSSANSSDTEAFAELAAETLRMATRQVYRCDNSTALPAGLPTLGTPRGA</sequence>
<gene>
    <name evidence="2" type="ORF">SMD44_05594</name>
</gene>
<keyword evidence="3" id="KW-1185">Reference proteome</keyword>
<dbReference type="KEGG" id="salf:SMD44_05594"/>
<evidence type="ECO:0000313" key="2">
    <source>
        <dbReference type="EMBL" id="ARX86125.1"/>
    </source>
</evidence>
<evidence type="ECO:0000256" key="1">
    <source>
        <dbReference type="SAM" id="MobiDB-lite"/>
    </source>
</evidence>
<evidence type="ECO:0000313" key="3">
    <source>
        <dbReference type="Proteomes" id="UP000195880"/>
    </source>
</evidence>
<proteinExistence type="predicted"/>
<name>A0A1Z1WI54_9ACTN</name>
<organism evidence="2 3">
    <name type="scientific">Streptomyces alboflavus</name>
    <dbReference type="NCBI Taxonomy" id="67267"/>
    <lineage>
        <taxon>Bacteria</taxon>
        <taxon>Bacillati</taxon>
        <taxon>Actinomycetota</taxon>
        <taxon>Actinomycetes</taxon>
        <taxon>Kitasatosporales</taxon>
        <taxon>Streptomycetaceae</taxon>
        <taxon>Streptomyces</taxon>
    </lineage>
</organism>
<reference evidence="2 3" key="1">
    <citation type="submission" date="2017-05" db="EMBL/GenBank/DDBJ databases">
        <title>Streptomyces alboflavus Genome sequencing and assembly.</title>
        <authorList>
            <person name="Wang Y."/>
            <person name="Du B."/>
            <person name="Ding Y."/>
            <person name="Liu H."/>
            <person name="Hou Q."/>
            <person name="Liu K."/>
            <person name="Wang C."/>
            <person name="Yao L."/>
        </authorList>
    </citation>
    <scope>NUCLEOTIDE SEQUENCE [LARGE SCALE GENOMIC DNA]</scope>
    <source>
        <strain evidence="2 3">MDJK44</strain>
    </source>
</reference>
<feature type="compositionally biased region" description="Basic and acidic residues" evidence="1">
    <location>
        <begin position="1"/>
        <end position="15"/>
    </location>
</feature>
<dbReference type="AlphaFoldDB" id="A0A1Z1WI54"/>
<dbReference type="EMBL" id="CP021748">
    <property type="protein sequence ID" value="ARX86125.1"/>
    <property type="molecule type" value="Genomic_DNA"/>
</dbReference>
<protein>
    <submittedName>
        <fullName evidence="2">Uncharacterized protein</fullName>
    </submittedName>
</protein>
<feature type="region of interest" description="Disordered" evidence="1">
    <location>
        <begin position="1"/>
        <end position="26"/>
    </location>
</feature>
<accession>A0A1Z1WI54</accession>
<dbReference type="STRING" id="67267.GCA_000716675_05667"/>
<dbReference type="Proteomes" id="UP000195880">
    <property type="component" value="Chromosome"/>
</dbReference>